<reference evidence="1 2" key="1">
    <citation type="submission" date="2012-05" db="EMBL/GenBank/DDBJ databases">
        <authorList>
            <person name="Weinstock G."/>
            <person name="Sodergren E."/>
            <person name="Lobos E.A."/>
            <person name="Fulton L."/>
            <person name="Fulton R."/>
            <person name="Courtney L."/>
            <person name="Fronick C."/>
            <person name="O'Laughlin M."/>
            <person name="Godfrey J."/>
            <person name="Wilson R.M."/>
            <person name="Miner T."/>
            <person name="Farmer C."/>
            <person name="Delehaunty K."/>
            <person name="Cordes M."/>
            <person name="Minx P."/>
            <person name="Tomlinson C."/>
            <person name="Chen J."/>
            <person name="Wollam A."/>
            <person name="Pepin K.H."/>
            <person name="Bhonagiri V."/>
            <person name="Zhang X."/>
            <person name="Suruliraj S."/>
            <person name="Warren W."/>
            <person name="Mitreva M."/>
            <person name="Mardis E.R."/>
            <person name="Wilson R.K."/>
        </authorList>
    </citation>
    <scope>NUCLEOTIDE SEQUENCE [LARGE SCALE GENOMIC DNA]</scope>
    <source>
        <strain evidence="1 2">DSM 1785</strain>
    </source>
</reference>
<dbReference type="HOGENOM" id="CLU_3287346_0_0_9"/>
<comment type="caution">
    <text evidence="1">The sequence shown here is derived from an EMBL/GenBank/DDBJ whole genome shotgun (WGS) entry which is preliminary data.</text>
</comment>
<organism evidence="1 2">
    <name type="scientific">Clostridium celatum DSM 1785</name>
    <dbReference type="NCBI Taxonomy" id="545697"/>
    <lineage>
        <taxon>Bacteria</taxon>
        <taxon>Bacillati</taxon>
        <taxon>Bacillota</taxon>
        <taxon>Clostridia</taxon>
        <taxon>Eubacteriales</taxon>
        <taxon>Clostridiaceae</taxon>
        <taxon>Clostridium</taxon>
    </lineage>
</organism>
<dbReference type="EMBL" id="AMEZ01000064">
    <property type="protein sequence ID" value="EKY25818.1"/>
    <property type="molecule type" value="Genomic_DNA"/>
</dbReference>
<evidence type="ECO:0000313" key="1">
    <source>
        <dbReference type="EMBL" id="EKY25818.1"/>
    </source>
</evidence>
<dbReference type="RefSeq" id="WP_005214215.1">
    <property type="nucleotide sequence ID" value="NZ_KB291655.1"/>
</dbReference>
<keyword evidence="2" id="KW-1185">Reference proteome</keyword>
<dbReference type="STRING" id="545697.HMPREF0216_02400"/>
<dbReference type="AlphaFoldDB" id="L1QCX3"/>
<protein>
    <submittedName>
        <fullName evidence="1">Uncharacterized protein</fullName>
    </submittedName>
</protein>
<name>L1QCX3_9CLOT</name>
<proteinExistence type="predicted"/>
<evidence type="ECO:0000313" key="2">
    <source>
        <dbReference type="Proteomes" id="UP000010420"/>
    </source>
</evidence>
<dbReference type="PATRIC" id="fig|545697.3.peg.2364"/>
<dbReference type="Proteomes" id="UP000010420">
    <property type="component" value="Unassembled WGS sequence"/>
</dbReference>
<gene>
    <name evidence="1" type="ORF">HMPREF0216_02400</name>
</gene>
<accession>L1QCX3</accession>
<sequence>MSIYVLKNYVEECLKKGIEPTFEGLNIFYKEKVLNQGVKI</sequence>